<gene>
    <name evidence="2" type="ORF">EHT25_08570</name>
</gene>
<evidence type="ECO:0000313" key="2">
    <source>
        <dbReference type="EMBL" id="RRB07962.1"/>
    </source>
</evidence>
<dbReference type="Pfam" id="PF01037">
    <property type="entry name" value="AsnC_trans_reg"/>
    <property type="match status" value="1"/>
</dbReference>
<keyword evidence="3" id="KW-1185">Reference proteome</keyword>
<dbReference type="OrthoDB" id="9800326at2"/>
<organism evidence="2 3">
    <name type="scientific">Larkinella rosea</name>
    <dbReference type="NCBI Taxonomy" id="2025312"/>
    <lineage>
        <taxon>Bacteria</taxon>
        <taxon>Pseudomonadati</taxon>
        <taxon>Bacteroidota</taxon>
        <taxon>Cytophagia</taxon>
        <taxon>Cytophagales</taxon>
        <taxon>Spirosomataceae</taxon>
        <taxon>Larkinella</taxon>
    </lineage>
</organism>
<sequence>MSGEFDFILKIVVDSMDSYPSFVINHLNEIKGIGQT</sequence>
<dbReference type="SUPFAM" id="SSF54909">
    <property type="entry name" value="Dimeric alpha+beta barrel"/>
    <property type="match status" value="1"/>
</dbReference>
<comment type="caution">
    <text evidence="2">The sequence shown here is derived from an EMBL/GenBank/DDBJ whole genome shotgun (WGS) entry which is preliminary data.</text>
</comment>
<name>A0A3P1C3R6_9BACT</name>
<evidence type="ECO:0000259" key="1">
    <source>
        <dbReference type="Pfam" id="PF01037"/>
    </source>
</evidence>
<protein>
    <submittedName>
        <fullName evidence="2">Lrp/AsnC family transcriptional regulator</fullName>
    </submittedName>
</protein>
<accession>A0A3P1C3R6</accession>
<dbReference type="Proteomes" id="UP000271925">
    <property type="component" value="Unassembled WGS sequence"/>
</dbReference>
<dbReference type="InterPro" id="IPR011008">
    <property type="entry name" value="Dimeric_a/b-barrel"/>
</dbReference>
<proteinExistence type="predicted"/>
<evidence type="ECO:0000313" key="3">
    <source>
        <dbReference type="Proteomes" id="UP000271925"/>
    </source>
</evidence>
<dbReference type="Gene3D" id="3.30.70.920">
    <property type="match status" value="1"/>
</dbReference>
<feature type="domain" description="Transcription regulator AsnC/Lrp ligand binding" evidence="1">
    <location>
        <begin position="1"/>
        <end position="36"/>
    </location>
</feature>
<reference evidence="2 3" key="1">
    <citation type="submission" date="2018-11" db="EMBL/GenBank/DDBJ databases">
        <authorList>
            <person name="Zhou Z."/>
            <person name="Wang G."/>
        </authorList>
    </citation>
    <scope>NUCLEOTIDE SEQUENCE [LARGE SCALE GENOMIC DNA]</scope>
    <source>
        <strain evidence="2 3">KCTC52004</strain>
    </source>
</reference>
<dbReference type="RefSeq" id="WP_124873581.1">
    <property type="nucleotide sequence ID" value="NZ_RQJO01000007.1"/>
</dbReference>
<dbReference type="AlphaFoldDB" id="A0A3P1C3R6"/>
<dbReference type="EMBL" id="RQJO01000007">
    <property type="protein sequence ID" value="RRB07962.1"/>
    <property type="molecule type" value="Genomic_DNA"/>
</dbReference>
<dbReference type="InterPro" id="IPR019887">
    <property type="entry name" value="Tscrpt_reg_AsnC/Lrp_C"/>
</dbReference>